<evidence type="ECO:0000256" key="2">
    <source>
        <dbReference type="ARBA" id="ARBA00022538"/>
    </source>
</evidence>
<dbReference type="InterPro" id="IPR016449">
    <property type="entry name" value="K_chnl_inward-rec_Kir"/>
</dbReference>
<dbReference type="Gene3D" id="2.60.40.1400">
    <property type="entry name" value="G protein-activated inward rectifier potassium channel 1"/>
    <property type="match status" value="1"/>
</dbReference>
<dbReference type="SUPFAM" id="SSF81296">
    <property type="entry name" value="E set domains"/>
    <property type="match status" value="1"/>
</dbReference>
<dbReference type="InterPro" id="IPR014756">
    <property type="entry name" value="Ig_E-set"/>
</dbReference>
<evidence type="ECO:0000313" key="11">
    <source>
        <dbReference type="Proteomes" id="UP001530293"/>
    </source>
</evidence>
<evidence type="ECO:0000256" key="5">
    <source>
        <dbReference type="ARBA" id="ARBA00023065"/>
    </source>
</evidence>
<keyword evidence="4 7" id="KW-0630">Potassium</keyword>
<comment type="subcellular location">
    <subcellularLocation>
        <location evidence="7">Membrane</location>
        <topology evidence="7">Multi-pass membrane protein</topology>
    </subcellularLocation>
</comment>
<accession>A0ABD3MBN6</accession>
<gene>
    <name evidence="10" type="ORF">ACHAWU_006597</name>
</gene>
<keyword evidence="7 9" id="KW-0812">Transmembrane</keyword>
<sequence length="593" mass="65720">MDVSVIGGGLNRQSNDKTAVLRPPRECKPMSRIARRGIESTNNRCLGLGAACRRIRNCWCRKTVTNADADEKEISDLHNNYHNQCDGGGESTIPPQYTLLSNRKAVPQNSLVPFQKFRQRLCFLCSRTTIWGSGGTTFICFGNVDKRIASLLSFTFRSSYFTLLLVFAICYYCLVLVFALIYQVISMSHPECISSGGEMIGSGKEARIFADCFQLSWQTFSTVGLGAIYPSTGADGYYVPTGCVIVGILGSFEAYLGVLYAGTTAAILFRKVLRSQNYAQAVFSDPVVVRFGVKELGAGYRHGTTTSTRTANDGLPKNDHDEGLGDKLTSVSLMTVDEEVDADYRKIPCPSLEFRIVNRLHDVESGEIVEAKLDCVAILDPRYVESHDGDVDNAHAPTNRPKRVKQRSMPSMPVSSPDLQTSRQKRVKQQSSFAELASALREASKKAERDAFYSPGSKQPNVFTSITLEVNTHPNFNRTWYGRHRLDENSPLLTPAVRNRIKNAGGYWPADMNNYQSIKRSLHFRHILVCLSGISNANAATVYAQKVYDLVDVNVGYRFVPMNYHADDGSLKTDAYLLNAVCMQRGGGAEPFQ</sequence>
<evidence type="ECO:0000256" key="9">
    <source>
        <dbReference type="SAM" id="Phobius"/>
    </source>
</evidence>
<keyword evidence="1 7" id="KW-0813">Transport</keyword>
<dbReference type="PANTHER" id="PTHR11767:SF102">
    <property type="entry name" value="INWARDLY RECTIFYING POTASSIUM CHANNEL 1, ISOFORM F"/>
    <property type="match status" value="1"/>
</dbReference>
<feature type="transmembrane region" description="Helical" evidence="9">
    <location>
        <begin position="160"/>
        <end position="185"/>
    </location>
</feature>
<evidence type="ECO:0000256" key="4">
    <source>
        <dbReference type="ARBA" id="ARBA00022958"/>
    </source>
</evidence>
<evidence type="ECO:0008006" key="12">
    <source>
        <dbReference type="Google" id="ProtNLM"/>
    </source>
</evidence>
<name>A0ABD3MBN6_9STRA</name>
<evidence type="ECO:0000256" key="7">
    <source>
        <dbReference type="RuleBase" id="RU003822"/>
    </source>
</evidence>
<keyword evidence="9" id="KW-1133">Transmembrane helix</keyword>
<dbReference type="PANTHER" id="PTHR11767">
    <property type="entry name" value="INWARD RECTIFIER POTASSIUM CHANNEL"/>
    <property type="match status" value="1"/>
</dbReference>
<comment type="similarity">
    <text evidence="7">Belongs to the inward rectifier-type potassium channel (TC 1.A.2.1) family.</text>
</comment>
<dbReference type="EMBL" id="JALLBG020000194">
    <property type="protein sequence ID" value="KAL3760049.1"/>
    <property type="molecule type" value="Genomic_DNA"/>
</dbReference>
<dbReference type="Proteomes" id="UP001530293">
    <property type="component" value="Unassembled WGS sequence"/>
</dbReference>
<proteinExistence type="inferred from homology"/>
<evidence type="ECO:0000256" key="6">
    <source>
        <dbReference type="ARBA" id="ARBA00023303"/>
    </source>
</evidence>
<dbReference type="GO" id="GO:0034702">
    <property type="term" value="C:monoatomic ion channel complex"/>
    <property type="evidence" value="ECO:0007669"/>
    <property type="project" value="UniProtKB-KW"/>
</dbReference>
<dbReference type="GO" id="GO:0006813">
    <property type="term" value="P:potassium ion transport"/>
    <property type="evidence" value="ECO:0007669"/>
    <property type="project" value="UniProtKB-KW"/>
</dbReference>
<dbReference type="GO" id="GO:0034220">
    <property type="term" value="P:monoatomic ion transmembrane transport"/>
    <property type="evidence" value="ECO:0007669"/>
    <property type="project" value="UniProtKB-KW"/>
</dbReference>
<evidence type="ECO:0000256" key="1">
    <source>
        <dbReference type="ARBA" id="ARBA00022448"/>
    </source>
</evidence>
<keyword evidence="9" id="KW-0472">Membrane</keyword>
<protein>
    <recommendedName>
        <fullName evidence="12">Inward rectifier potassium channel C-terminal domain-containing protein</fullName>
    </recommendedName>
</protein>
<keyword evidence="6 7" id="KW-0407">Ion channel</keyword>
<keyword evidence="11" id="KW-1185">Reference proteome</keyword>
<feature type="compositionally biased region" description="Polar residues" evidence="8">
    <location>
        <begin position="413"/>
        <end position="422"/>
    </location>
</feature>
<feature type="region of interest" description="Disordered" evidence="8">
    <location>
        <begin position="302"/>
        <end position="323"/>
    </location>
</feature>
<dbReference type="AlphaFoldDB" id="A0ABD3MBN6"/>
<keyword evidence="3 7" id="KW-0851">Voltage-gated channel</keyword>
<keyword evidence="5 7" id="KW-0406">Ion transport</keyword>
<dbReference type="Gene3D" id="1.10.287.70">
    <property type="match status" value="1"/>
</dbReference>
<dbReference type="InterPro" id="IPR013518">
    <property type="entry name" value="K_chnl_inward-rec_Kir_cyto"/>
</dbReference>
<feature type="region of interest" description="Disordered" evidence="8">
    <location>
        <begin position="386"/>
        <end position="431"/>
    </location>
</feature>
<evidence type="ECO:0000313" key="10">
    <source>
        <dbReference type="EMBL" id="KAL3760049.1"/>
    </source>
</evidence>
<keyword evidence="2 7" id="KW-0633">Potassium transport</keyword>
<evidence type="ECO:0000256" key="3">
    <source>
        <dbReference type="ARBA" id="ARBA00022882"/>
    </source>
</evidence>
<dbReference type="SUPFAM" id="SSF81324">
    <property type="entry name" value="Voltage-gated potassium channels"/>
    <property type="match status" value="1"/>
</dbReference>
<comment type="caution">
    <text evidence="10">The sequence shown here is derived from an EMBL/GenBank/DDBJ whole genome shotgun (WGS) entry which is preliminary data.</text>
</comment>
<evidence type="ECO:0000256" key="8">
    <source>
        <dbReference type="SAM" id="MobiDB-lite"/>
    </source>
</evidence>
<organism evidence="10 11">
    <name type="scientific">Discostella pseudostelligera</name>
    <dbReference type="NCBI Taxonomy" id="259834"/>
    <lineage>
        <taxon>Eukaryota</taxon>
        <taxon>Sar</taxon>
        <taxon>Stramenopiles</taxon>
        <taxon>Ochrophyta</taxon>
        <taxon>Bacillariophyta</taxon>
        <taxon>Coscinodiscophyceae</taxon>
        <taxon>Thalassiosirophycidae</taxon>
        <taxon>Stephanodiscales</taxon>
        <taxon>Stephanodiscaceae</taxon>
        <taxon>Discostella</taxon>
    </lineage>
</organism>
<reference evidence="10 11" key="1">
    <citation type="submission" date="2024-10" db="EMBL/GenBank/DDBJ databases">
        <title>Updated reference genomes for cyclostephanoid diatoms.</title>
        <authorList>
            <person name="Roberts W.R."/>
            <person name="Alverson A.J."/>
        </authorList>
    </citation>
    <scope>NUCLEOTIDE SEQUENCE [LARGE SCALE GENOMIC DNA]</scope>
    <source>
        <strain evidence="10 11">AJA232-27</strain>
    </source>
</reference>